<keyword evidence="3" id="KW-1185">Reference proteome</keyword>
<name>A0A5B6X063_9ROSI</name>
<proteinExistence type="predicted"/>
<evidence type="ECO:0008006" key="4">
    <source>
        <dbReference type="Google" id="ProtNLM"/>
    </source>
</evidence>
<gene>
    <name evidence="2" type="ORF">EPI10_031377</name>
</gene>
<organism evidence="2 3">
    <name type="scientific">Gossypium australe</name>
    <dbReference type="NCBI Taxonomy" id="47621"/>
    <lineage>
        <taxon>Eukaryota</taxon>
        <taxon>Viridiplantae</taxon>
        <taxon>Streptophyta</taxon>
        <taxon>Embryophyta</taxon>
        <taxon>Tracheophyta</taxon>
        <taxon>Spermatophyta</taxon>
        <taxon>Magnoliopsida</taxon>
        <taxon>eudicotyledons</taxon>
        <taxon>Gunneridae</taxon>
        <taxon>Pentapetalae</taxon>
        <taxon>rosids</taxon>
        <taxon>malvids</taxon>
        <taxon>Malvales</taxon>
        <taxon>Malvaceae</taxon>
        <taxon>Malvoideae</taxon>
        <taxon>Gossypium</taxon>
    </lineage>
</organism>
<evidence type="ECO:0000313" key="2">
    <source>
        <dbReference type="EMBL" id="KAA3487560.1"/>
    </source>
</evidence>
<feature type="compositionally biased region" description="Basic and acidic residues" evidence="1">
    <location>
        <begin position="200"/>
        <end position="212"/>
    </location>
</feature>
<evidence type="ECO:0000256" key="1">
    <source>
        <dbReference type="SAM" id="MobiDB-lite"/>
    </source>
</evidence>
<feature type="region of interest" description="Disordered" evidence="1">
    <location>
        <begin position="189"/>
        <end position="212"/>
    </location>
</feature>
<dbReference type="Proteomes" id="UP000325315">
    <property type="component" value="Unassembled WGS sequence"/>
</dbReference>
<evidence type="ECO:0000313" key="3">
    <source>
        <dbReference type="Proteomes" id="UP000325315"/>
    </source>
</evidence>
<dbReference type="AlphaFoldDB" id="A0A5B6X063"/>
<dbReference type="EMBL" id="SMMG02000001">
    <property type="protein sequence ID" value="KAA3487560.1"/>
    <property type="molecule type" value="Genomic_DNA"/>
</dbReference>
<feature type="region of interest" description="Disordered" evidence="1">
    <location>
        <begin position="130"/>
        <end position="155"/>
    </location>
</feature>
<reference evidence="3" key="1">
    <citation type="journal article" date="2019" name="Plant Biotechnol. J.">
        <title>Genome sequencing of the Australian wild diploid species Gossypium australe highlights disease resistance and delayed gland morphogenesis.</title>
        <authorList>
            <person name="Cai Y."/>
            <person name="Cai X."/>
            <person name="Wang Q."/>
            <person name="Wang P."/>
            <person name="Zhang Y."/>
            <person name="Cai C."/>
            <person name="Xu Y."/>
            <person name="Wang K."/>
            <person name="Zhou Z."/>
            <person name="Wang C."/>
            <person name="Geng S."/>
            <person name="Li B."/>
            <person name="Dong Q."/>
            <person name="Hou Y."/>
            <person name="Wang H."/>
            <person name="Ai P."/>
            <person name="Liu Z."/>
            <person name="Yi F."/>
            <person name="Sun M."/>
            <person name="An G."/>
            <person name="Cheng J."/>
            <person name="Zhang Y."/>
            <person name="Shi Q."/>
            <person name="Xie Y."/>
            <person name="Shi X."/>
            <person name="Chang Y."/>
            <person name="Huang F."/>
            <person name="Chen Y."/>
            <person name="Hong S."/>
            <person name="Mi L."/>
            <person name="Sun Q."/>
            <person name="Zhang L."/>
            <person name="Zhou B."/>
            <person name="Peng R."/>
            <person name="Zhang X."/>
            <person name="Liu F."/>
        </authorList>
    </citation>
    <scope>NUCLEOTIDE SEQUENCE [LARGE SCALE GENOMIC DNA]</scope>
    <source>
        <strain evidence="3">cv. PA1801</strain>
    </source>
</reference>
<sequence>MHGFQHWSQMEMFYNGLNAHARMEKIANNDFQYSTTSVSTNQISSLTKIMKTLKRPTVVQEMEASKLTCVYCGEDHVFDECPSNLASVCYMGSFIRNNNPYPDTYDPGWKQHPNFSWSNQGMGNSNNVIRQNVTSAPPEYNPPMPQQNVQQSSSSSSSMEVLLKEYIRAMFQAVSLRALENQVGQIASALSSRPQGALPRDIENSRSQGKEHCKSITLRSGTQLPRVVNDVPAEEDNLNFTHEESSESIVEQSTIEKSKQKF</sequence>
<dbReference type="OrthoDB" id="1436638at2759"/>
<comment type="caution">
    <text evidence="2">The sequence shown here is derived from an EMBL/GenBank/DDBJ whole genome shotgun (WGS) entry which is preliminary data.</text>
</comment>
<protein>
    <recommendedName>
        <fullName evidence="4">Retrotransposon gag protein</fullName>
    </recommendedName>
</protein>
<feature type="region of interest" description="Disordered" evidence="1">
    <location>
        <begin position="239"/>
        <end position="262"/>
    </location>
</feature>
<accession>A0A5B6X063</accession>